<name>I1CPA9_RHIO9</name>
<dbReference type="RefSeq" id="XP_067525685.1">
    <property type="nucleotide sequence ID" value="XM_067669584.1"/>
</dbReference>
<dbReference type="AlphaFoldDB" id="I1CPA9"/>
<evidence type="ECO:0000313" key="2">
    <source>
        <dbReference type="EMBL" id="EIE90289.1"/>
    </source>
</evidence>
<feature type="region of interest" description="Disordered" evidence="1">
    <location>
        <begin position="291"/>
        <end position="314"/>
    </location>
</feature>
<dbReference type="OMA" id="THISGWP"/>
<dbReference type="Proteomes" id="UP000009138">
    <property type="component" value="Unassembled WGS sequence"/>
</dbReference>
<dbReference type="GeneID" id="93621965"/>
<gene>
    <name evidence="2" type="ORF">RO3G_15000</name>
</gene>
<organism evidence="2 3">
    <name type="scientific">Rhizopus delemar (strain RA 99-880 / ATCC MYA-4621 / FGSC 9543 / NRRL 43880)</name>
    <name type="common">Mucormycosis agent</name>
    <name type="synonym">Rhizopus arrhizus var. delemar</name>
    <dbReference type="NCBI Taxonomy" id="246409"/>
    <lineage>
        <taxon>Eukaryota</taxon>
        <taxon>Fungi</taxon>
        <taxon>Fungi incertae sedis</taxon>
        <taxon>Mucoromycota</taxon>
        <taxon>Mucoromycotina</taxon>
        <taxon>Mucoromycetes</taxon>
        <taxon>Mucorales</taxon>
        <taxon>Mucorineae</taxon>
        <taxon>Rhizopodaceae</taxon>
        <taxon>Rhizopus</taxon>
    </lineage>
</organism>
<keyword evidence="3" id="KW-1185">Reference proteome</keyword>
<feature type="region of interest" description="Disordered" evidence="1">
    <location>
        <begin position="1"/>
        <end position="48"/>
    </location>
</feature>
<sequence>MVDPVVTSSPGNEGSVISDLSSPLSSPQGSMASKYATEPTPMETDAATLAPRVMESTGDIISRKKQIIETLKNQAKIHFMEYMVLNEDDSDPAAALIAHQKFKECEEKVNRVKEALKSFTAMFEEVKPLADGPSNLSLRLVVPNDLPTLQLKGDAIWRKKAERYDSAEALLEKNLSWKQVRPMILDHFDTPYRKFLLMVEVGSMCQGTYESNREYSNRFQKMRREAGMEDSTLLAVTYFASLKASVKSVAQLAISSHFGSRLPSSINQIIDLVLASGEDSAFAVKTPHKRVRPMNDDERTPRNAGNTSKAPFGTNKVLTNKYKTPLANKGKYKPKPCTVGQKTAARNPFFLVFVAHILLQWHKLPLFPHSKFPTCLEKSERV</sequence>
<evidence type="ECO:0000313" key="3">
    <source>
        <dbReference type="Proteomes" id="UP000009138"/>
    </source>
</evidence>
<reference evidence="2 3" key="1">
    <citation type="journal article" date="2009" name="PLoS Genet.">
        <title>Genomic analysis of the basal lineage fungus Rhizopus oryzae reveals a whole-genome duplication.</title>
        <authorList>
            <person name="Ma L.-J."/>
            <person name="Ibrahim A.S."/>
            <person name="Skory C."/>
            <person name="Grabherr M.G."/>
            <person name="Burger G."/>
            <person name="Butler M."/>
            <person name="Elias M."/>
            <person name="Idnurm A."/>
            <person name="Lang B.F."/>
            <person name="Sone T."/>
            <person name="Abe A."/>
            <person name="Calvo S.E."/>
            <person name="Corrochano L.M."/>
            <person name="Engels R."/>
            <person name="Fu J."/>
            <person name="Hansberg W."/>
            <person name="Kim J.-M."/>
            <person name="Kodira C.D."/>
            <person name="Koehrsen M.J."/>
            <person name="Liu B."/>
            <person name="Miranda-Saavedra D."/>
            <person name="O'Leary S."/>
            <person name="Ortiz-Castellanos L."/>
            <person name="Poulter R."/>
            <person name="Rodriguez-Romero J."/>
            <person name="Ruiz-Herrera J."/>
            <person name="Shen Y.-Q."/>
            <person name="Zeng Q."/>
            <person name="Galagan J."/>
            <person name="Birren B.W."/>
            <person name="Cuomo C.A."/>
            <person name="Wickes B.L."/>
        </authorList>
    </citation>
    <scope>NUCLEOTIDE SEQUENCE [LARGE SCALE GENOMIC DNA]</scope>
    <source>
        <strain evidence="3">RA 99-880 / ATCC MYA-4621 / FGSC 9543 / NRRL 43880</strain>
    </source>
</reference>
<dbReference type="InParanoid" id="I1CPA9"/>
<protein>
    <submittedName>
        <fullName evidence="2">Uncharacterized protein</fullName>
    </submittedName>
</protein>
<evidence type="ECO:0000256" key="1">
    <source>
        <dbReference type="SAM" id="MobiDB-lite"/>
    </source>
</evidence>
<feature type="compositionally biased region" description="Low complexity" evidence="1">
    <location>
        <begin position="15"/>
        <end position="33"/>
    </location>
</feature>
<proteinExistence type="predicted"/>
<dbReference type="VEuPathDB" id="FungiDB:RO3G_15000"/>
<accession>I1CPA9</accession>
<feature type="compositionally biased region" description="Polar residues" evidence="1">
    <location>
        <begin position="1"/>
        <end position="12"/>
    </location>
</feature>
<dbReference type="EMBL" id="CH476746">
    <property type="protein sequence ID" value="EIE90289.1"/>
    <property type="molecule type" value="Genomic_DNA"/>
</dbReference>